<proteinExistence type="predicted"/>
<evidence type="ECO:0000313" key="2">
    <source>
        <dbReference type="EMBL" id="MCE5172869.1"/>
    </source>
</evidence>
<dbReference type="RefSeq" id="WP_233698924.1">
    <property type="nucleotide sequence ID" value="NZ_JAJNBZ010000036.1"/>
</dbReference>
<dbReference type="InterPro" id="IPR011650">
    <property type="entry name" value="Peptidase_M20_dimer"/>
</dbReference>
<keyword evidence="3" id="KW-1185">Reference proteome</keyword>
<dbReference type="Pfam" id="PF07687">
    <property type="entry name" value="M20_dimer"/>
    <property type="match status" value="1"/>
</dbReference>
<reference evidence="2 3" key="1">
    <citation type="submission" date="2021-11" db="EMBL/GenBank/DDBJ databases">
        <title>Draft genome sequence of Paenibacillus profundus YoMME, a new Gram-positive bacteria with exoelectrogenic properties.</title>
        <authorList>
            <person name="Hubenova Y."/>
            <person name="Hubenova E."/>
            <person name="Manasiev Y."/>
            <person name="Peykov S."/>
            <person name="Mitov M."/>
        </authorList>
    </citation>
    <scope>NUCLEOTIDE SEQUENCE [LARGE SCALE GENOMIC DNA]</scope>
    <source>
        <strain evidence="2 3">YoMME</strain>
    </source>
</reference>
<dbReference type="InterPro" id="IPR002933">
    <property type="entry name" value="Peptidase_M20"/>
</dbReference>
<dbReference type="InterPro" id="IPR036264">
    <property type="entry name" value="Bact_exopeptidase_dim_dom"/>
</dbReference>
<dbReference type="Gene3D" id="3.30.70.360">
    <property type="match status" value="1"/>
</dbReference>
<dbReference type="Pfam" id="PF01546">
    <property type="entry name" value="Peptidase_M20"/>
    <property type="match status" value="1"/>
</dbReference>
<evidence type="ECO:0000259" key="1">
    <source>
        <dbReference type="Pfam" id="PF07687"/>
    </source>
</evidence>
<gene>
    <name evidence="2" type="ORF">LQV63_26745</name>
</gene>
<protein>
    <submittedName>
        <fullName evidence="2">Amidohydrolase</fullName>
    </submittedName>
</protein>
<dbReference type="PIRSF" id="PIRSF005962">
    <property type="entry name" value="Pept_M20D_amidohydro"/>
    <property type="match status" value="1"/>
</dbReference>
<name>A0ABS8YTA9_9BACL</name>
<dbReference type="PANTHER" id="PTHR11014:SF63">
    <property type="entry name" value="METALLOPEPTIDASE, PUTATIVE (AFU_ORTHOLOGUE AFUA_6G09600)-RELATED"/>
    <property type="match status" value="1"/>
</dbReference>
<dbReference type="SUPFAM" id="SSF53187">
    <property type="entry name" value="Zn-dependent exopeptidases"/>
    <property type="match status" value="1"/>
</dbReference>
<evidence type="ECO:0000313" key="3">
    <source>
        <dbReference type="Proteomes" id="UP001199916"/>
    </source>
</evidence>
<dbReference type="NCBIfam" id="TIGR01891">
    <property type="entry name" value="amidohydrolases"/>
    <property type="match status" value="1"/>
</dbReference>
<organism evidence="2 3">
    <name type="scientific">Paenibacillus profundus</name>
    <dbReference type="NCBI Taxonomy" id="1173085"/>
    <lineage>
        <taxon>Bacteria</taxon>
        <taxon>Bacillati</taxon>
        <taxon>Bacillota</taxon>
        <taxon>Bacilli</taxon>
        <taxon>Bacillales</taxon>
        <taxon>Paenibacillaceae</taxon>
        <taxon>Paenibacillus</taxon>
    </lineage>
</organism>
<accession>A0ABS8YTA9</accession>
<dbReference type="EMBL" id="JAJNBZ010000036">
    <property type="protein sequence ID" value="MCE5172869.1"/>
    <property type="molecule type" value="Genomic_DNA"/>
</dbReference>
<dbReference type="Gene3D" id="3.40.630.10">
    <property type="entry name" value="Zn peptidases"/>
    <property type="match status" value="1"/>
</dbReference>
<dbReference type="SUPFAM" id="SSF55031">
    <property type="entry name" value="Bacterial exopeptidase dimerisation domain"/>
    <property type="match status" value="1"/>
</dbReference>
<sequence length="391" mass="42459">MRAQLINELAEQYDQIVSWRRHLHQHPELSFQETNTAKFIAEQLTSFGIEVKVGVGGGGVIGYLRGKQAGPTIAFRADFDALPIHEENDVPYKSTVDGVMHACGHDGHTSTLLGVAKVLSGYREQLQGTLVFIFQHAEEKPPGGAKLMIEDGALDGVDYIYGAHLSSEIPLGQIGLREGAFMAAADAFAITIQGKGGHGAKPHQTVDALVIGSQLVQALQHIVARRVNPLHSAVVTVGVFQAGTAFNVIADKARMEGTVRTFDQAVREQIETDIRSVTKGISEANGAGHDVAYTYGYPALVNPHTETEQLRGLIADLLGNDVFYDQQPSMGAEDFAYYLQHKPGAFFNVGSRNESQDTAYPHHHPRFDIDEQALLVAGNIFLALAAHYLLK</sequence>
<comment type="caution">
    <text evidence="2">The sequence shown here is derived from an EMBL/GenBank/DDBJ whole genome shotgun (WGS) entry which is preliminary data.</text>
</comment>
<feature type="domain" description="Peptidase M20 dimerisation" evidence="1">
    <location>
        <begin position="188"/>
        <end position="277"/>
    </location>
</feature>
<dbReference type="Proteomes" id="UP001199916">
    <property type="component" value="Unassembled WGS sequence"/>
</dbReference>
<dbReference type="InterPro" id="IPR017439">
    <property type="entry name" value="Amidohydrolase"/>
</dbReference>
<dbReference type="PANTHER" id="PTHR11014">
    <property type="entry name" value="PEPTIDASE M20 FAMILY MEMBER"/>
    <property type="match status" value="1"/>
</dbReference>